<dbReference type="EMBL" id="CP002955">
    <property type="protein sequence ID" value="AEL26868.1"/>
    <property type="molecule type" value="Genomic_DNA"/>
</dbReference>
<keyword evidence="2" id="KW-1133">Transmembrane helix</keyword>
<feature type="region of interest" description="Disordered" evidence="1">
    <location>
        <begin position="30"/>
        <end position="54"/>
    </location>
</feature>
<protein>
    <submittedName>
        <fullName evidence="3">Uncharacterized protein</fullName>
    </submittedName>
</protein>
<keyword evidence="2" id="KW-0812">Transmembrane</keyword>
<name>G0J6X7_CYCMS</name>
<dbReference type="Proteomes" id="UP000001635">
    <property type="component" value="Chromosome"/>
</dbReference>
<accession>G0J6X7</accession>
<evidence type="ECO:0000313" key="4">
    <source>
        <dbReference type="Proteomes" id="UP000001635"/>
    </source>
</evidence>
<dbReference type="RefSeq" id="WP_014021158.1">
    <property type="nucleotide sequence ID" value="NC_015914.1"/>
</dbReference>
<keyword evidence="2" id="KW-0472">Membrane</keyword>
<evidence type="ECO:0000313" key="3">
    <source>
        <dbReference type="EMBL" id="AEL26868.1"/>
    </source>
</evidence>
<dbReference type="AlphaFoldDB" id="G0J6X7"/>
<gene>
    <name evidence="3" type="ordered locus">Cycma_3140</name>
</gene>
<feature type="compositionally biased region" description="Low complexity" evidence="1">
    <location>
        <begin position="30"/>
        <end position="41"/>
    </location>
</feature>
<feature type="transmembrane region" description="Helical" evidence="2">
    <location>
        <begin position="12"/>
        <end position="30"/>
    </location>
</feature>
<dbReference type="KEGG" id="cmr:Cycma_3140"/>
<sequence length="160" mass="17850">MKKPSKPWYKKWWAITLFIFLTLIIIGSLSDSEDSSNSKNGLTPSTENETKNRCEDVPDSIAQRLIFGLNTDGITLRNVKVVKSKDFESVYFISGDLQGPGLEGENDIATFATNRLDNSGLFFSVNYVAEEFSDWPLGSKTDFNLSMNDDGAQESKDCVN</sequence>
<dbReference type="HOGENOM" id="CLU_1649334_0_0_10"/>
<evidence type="ECO:0000256" key="2">
    <source>
        <dbReference type="SAM" id="Phobius"/>
    </source>
</evidence>
<evidence type="ECO:0000256" key="1">
    <source>
        <dbReference type="SAM" id="MobiDB-lite"/>
    </source>
</evidence>
<keyword evidence="4" id="KW-1185">Reference proteome</keyword>
<proteinExistence type="predicted"/>
<organism evidence="3 4">
    <name type="scientific">Cyclobacterium marinum (strain ATCC 25205 / DSM 745 / LMG 13164 / NCIMB 1802)</name>
    <name type="common">Flectobacillus marinus</name>
    <dbReference type="NCBI Taxonomy" id="880070"/>
    <lineage>
        <taxon>Bacteria</taxon>
        <taxon>Pseudomonadati</taxon>
        <taxon>Bacteroidota</taxon>
        <taxon>Cytophagia</taxon>
        <taxon>Cytophagales</taxon>
        <taxon>Cyclobacteriaceae</taxon>
        <taxon>Cyclobacterium</taxon>
    </lineage>
</organism>
<reference evidence="4" key="1">
    <citation type="submission" date="2011-07" db="EMBL/GenBank/DDBJ databases">
        <title>The complete genome of Cyclobacterium marinum DSM 745.</title>
        <authorList>
            <person name="Lucas S."/>
            <person name="Han J."/>
            <person name="Lapidus A."/>
            <person name="Bruce D."/>
            <person name="Goodwin L."/>
            <person name="Pitluck S."/>
            <person name="Peters L."/>
            <person name="Kyrpides N."/>
            <person name="Mavromatis K."/>
            <person name="Ivanova N."/>
            <person name="Ovchinnikova G."/>
            <person name="Chertkov O."/>
            <person name="Detter J.C."/>
            <person name="Tapia R."/>
            <person name="Han C."/>
            <person name="Land M."/>
            <person name="Hauser L."/>
            <person name="Markowitz V."/>
            <person name="Cheng J.-F."/>
            <person name="Hugenholtz P."/>
            <person name="Woyke T."/>
            <person name="Wu D."/>
            <person name="Tindall B."/>
            <person name="Schuetze A."/>
            <person name="Brambilla E."/>
            <person name="Klenk H.-P."/>
            <person name="Eisen J.A."/>
        </authorList>
    </citation>
    <scope>NUCLEOTIDE SEQUENCE [LARGE SCALE GENOMIC DNA]</scope>
    <source>
        <strain evidence="4">ATCC 25205 / DSM 745 / LMG 13164 / NCIMB 1802</strain>
    </source>
</reference>